<comment type="caution">
    <text evidence="1">The sequence shown here is derived from an EMBL/GenBank/DDBJ whole genome shotgun (WGS) entry which is preliminary data.</text>
</comment>
<evidence type="ECO:0000313" key="1">
    <source>
        <dbReference type="EMBL" id="GIG40729.1"/>
    </source>
</evidence>
<accession>A0ABQ4DN09</accession>
<evidence type="ECO:0000313" key="2">
    <source>
        <dbReference type="Proteomes" id="UP000614741"/>
    </source>
</evidence>
<dbReference type="EMBL" id="BONP01000015">
    <property type="protein sequence ID" value="GIG40729.1"/>
    <property type="molecule type" value="Genomic_DNA"/>
</dbReference>
<proteinExistence type="predicted"/>
<reference evidence="1 2" key="1">
    <citation type="submission" date="2021-01" db="EMBL/GenBank/DDBJ databases">
        <title>Whole genome shotgun sequence of Cellulomonas phragmiteti NBRC 110785.</title>
        <authorList>
            <person name="Komaki H."/>
            <person name="Tamura T."/>
        </authorList>
    </citation>
    <scope>NUCLEOTIDE SEQUENCE [LARGE SCALE GENOMIC DNA]</scope>
    <source>
        <strain evidence="1 2">NBRC 110785</strain>
    </source>
</reference>
<organism evidence="1 2">
    <name type="scientific">Cellulomonas phragmiteti</name>
    <dbReference type="NCBI Taxonomy" id="478780"/>
    <lineage>
        <taxon>Bacteria</taxon>
        <taxon>Bacillati</taxon>
        <taxon>Actinomycetota</taxon>
        <taxon>Actinomycetes</taxon>
        <taxon>Micrococcales</taxon>
        <taxon>Cellulomonadaceae</taxon>
        <taxon>Cellulomonas</taxon>
    </lineage>
</organism>
<keyword evidence="2" id="KW-1185">Reference proteome</keyword>
<dbReference type="Proteomes" id="UP000614741">
    <property type="component" value="Unassembled WGS sequence"/>
</dbReference>
<name>A0ABQ4DN09_9CELL</name>
<evidence type="ECO:0008006" key="3">
    <source>
        <dbReference type="Google" id="ProtNLM"/>
    </source>
</evidence>
<sequence length="154" mass="15685">MPAPRTALDAEVLLARDPVASVYVDGSALSRYLPVAPEARAWAGWAAEHEPAAVVSGVSVLEARVTAGMLGVDATLAVLDALTRLPTMRLSDQALRRAVLLPPGLGPFAALHVGAALAHVGVRAIATYDPATARAAGAAGLVVLSPGRPAGWWG</sequence>
<protein>
    <recommendedName>
        <fullName evidence="3">PIN domain-containing protein</fullName>
    </recommendedName>
</protein>
<gene>
    <name evidence="1" type="ORF">Cph01nite_24910</name>
</gene>
<dbReference type="RefSeq" id="WP_203674691.1">
    <property type="nucleotide sequence ID" value="NZ_BONP01000015.1"/>
</dbReference>